<sequence>MKSLFSRFKSTPPPVPSSSTPKETRNIAPPPPPKSPPKHVPSSRPHPETLPSQPCLGPPIDSSSDPSSPRPRSALGQLEREVDLTGIITAPWEERTRTISMEGHGKKVTFRSPVPTPTTSVVLDSIPVQTHQIEGKRSPSPIKRVNGTGANKVSSRPPTAQSSRPSVPSRQSSVSGRPLMGRKFSIPPLQQIISHPAHSGGGTTSPSKSSAMSPTPSEQSSGAQSGMSGMSYLPPPNSWSEMAEEELIANLGPRERTRQEVLWEIVSSEERYVADLIRLVQTFCLHLLPPSSISPSLNLSDPSIALLRTLSPLSPASPVSPDLDLPIASKYSSHRSQLTAHNYPLRNVSDGSNGNPSSSGYNTSTNSPTTSSPQHAAARLNAYHILTNGRPSRKASEASFDRARAHHSMPPPARVGSSIGQNSGTFSRVSYQSGKRSSSGGSVPTNVKLPPDLEKVLTVLTGGILQGHLKLAAALRKRYDNQYPLVRSLADVFNSHSYILREYATYILHLEPALMQVDQALQSVMDKNGSSRRLSKRVEETEIVKLGRALMSLEELAAERGESGLVISLSKPFQRLLKYPLLFQNLLFNTDPSLKEYEKTLEMVDEVEMIVRSIEDEKSSQEEREKTRDVWARIDGLEKDKMLMAPKPNRLLISETAFTSPNSLSSLAKDETIRQKKSMKRLSDMLKSSHDPPDTWVVKFSDVSLLCLRVGTTQLPLSTTSTSKSSKLSQMDPDPPKKFNTTRRGGSVKPRNLYRFIKIHEWHLKPKTGSTEALLNMEDISRVREASGSLPPSPPRLPSSTSAPVIPTKSRPSTDSSSNPTQTSNLPAVNSNSNQDLTLKNISHSRTPSTTPQKVPLKGDGPSPGRPLRPVRTSLRPKGTESDTDTLSSDRLSVMSFAFKSGDQLRPSRIRPNLSNLPQNKNIIKPTTGLQRRSSSGHVAGSAANAKFAHRLRSPEEVLGDTTIRPASRVRASLPPAMRSPSALAARSTSTNGVNGKNVLNPPRTPRVSGMIKSTATTNGPGNKGVSTTSKETLNGTVRGVSGIGKSSKLGDTISVRGRGTSTPPLSSTIGRRVKGSESGIGLWQAYHDDQKSSTGLGGVGEGKVGVRSVAVVAGVGRAPGGRI</sequence>
<dbReference type="GO" id="GO:0005085">
    <property type="term" value="F:guanyl-nucleotide exchange factor activity"/>
    <property type="evidence" value="ECO:0007669"/>
    <property type="project" value="InterPro"/>
</dbReference>
<comment type="subcellular location">
    <subcellularLocation>
        <location evidence="1">Cytoplasm</location>
    </subcellularLocation>
</comment>
<accession>A0A4Q1B8Y8</accession>
<evidence type="ECO:0000256" key="2">
    <source>
        <dbReference type="ARBA" id="ARBA00022490"/>
    </source>
</evidence>
<dbReference type="EMBL" id="SDIL01000150">
    <property type="protein sequence ID" value="RXK35228.1"/>
    <property type="molecule type" value="Genomic_DNA"/>
</dbReference>
<dbReference type="GO" id="GO:0005737">
    <property type="term" value="C:cytoplasm"/>
    <property type="evidence" value="ECO:0007669"/>
    <property type="project" value="UniProtKB-SubCell"/>
</dbReference>
<keyword evidence="2" id="KW-0963">Cytoplasm</keyword>
<dbReference type="Gene3D" id="1.20.900.10">
    <property type="entry name" value="Dbl homology (DH) domain"/>
    <property type="match status" value="2"/>
</dbReference>
<evidence type="ECO:0000256" key="1">
    <source>
        <dbReference type="ARBA" id="ARBA00004496"/>
    </source>
</evidence>
<feature type="compositionally biased region" description="Pro residues" evidence="3">
    <location>
        <begin position="28"/>
        <end position="39"/>
    </location>
</feature>
<feature type="region of interest" description="Disordered" evidence="3">
    <location>
        <begin position="387"/>
        <end position="446"/>
    </location>
</feature>
<feature type="compositionally biased region" description="Polar residues" evidence="3">
    <location>
        <begin position="418"/>
        <end position="445"/>
    </location>
</feature>
<feature type="compositionally biased region" description="Polar residues" evidence="3">
    <location>
        <begin position="1060"/>
        <end position="1070"/>
    </location>
</feature>
<dbReference type="OrthoDB" id="1716625at2759"/>
<feature type="region of interest" description="Disordered" evidence="3">
    <location>
        <begin position="717"/>
        <end position="747"/>
    </location>
</feature>
<feature type="compositionally biased region" description="Basic and acidic residues" evidence="3">
    <location>
        <begin position="394"/>
        <end position="403"/>
    </location>
</feature>
<reference evidence="5 6" key="1">
    <citation type="submission" date="2016-06" db="EMBL/GenBank/DDBJ databases">
        <title>Evolution of pathogenesis and genome organization in the Tremellales.</title>
        <authorList>
            <person name="Cuomo C."/>
            <person name="Litvintseva A."/>
            <person name="Heitman J."/>
            <person name="Chen Y."/>
            <person name="Sun S."/>
            <person name="Springer D."/>
            <person name="Dromer F."/>
            <person name="Young S."/>
            <person name="Zeng Q."/>
            <person name="Chapman S."/>
            <person name="Gujja S."/>
            <person name="Saif S."/>
            <person name="Birren B."/>
        </authorList>
    </citation>
    <scope>NUCLEOTIDE SEQUENCE [LARGE SCALE GENOMIC DNA]</scope>
    <source>
        <strain evidence="5 6">ATCC 28783</strain>
    </source>
</reference>
<feature type="compositionally biased region" description="Low complexity" evidence="3">
    <location>
        <begin position="717"/>
        <end position="730"/>
    </location>
</feature>
<dbReference type="SUPFAM" id="SSF48065">
    <property type="entry name" value="DBL homology domain (DH-domain)"/>
    <property type="match status" value="1"/>
</dbReference>
<dbReference type="VEuPathDB" id="FungiDB:TREMEDRAFT_16292"/>
<feature type="region of interest" description="Disordered" evidence="3">
    <location>
        <begin position="1"/>
        <end position="82"/>
    </location>
</feature>
<organism evidence="5 6">
    <name type="scientific">Tremella mesenterica</name>
    <name type="common">Jelly fungus</name>
    <dbReference type="NCBI Taxonomy" id="5217"/>
    <lineage>
        <taxon>Eukaryota</taxon>
        <taxon>Fungi</taxon>
        <taxon>Dikarya</taxon>
        <taxon>Basidiomycota</taxon>
        <taxon>Agaricomycotina</taxon>
        <taxon>Tremellomycetes</taxon>
        <taxon>Tremellales</taxon>
        <taxon>Tremellaceae</taxon>
        <taxon>Tremella</taxon>
    </lineage>
</organism>
<comment type="caution">
    <text evidence="5">The sequence shown here is derived from an EMBL/GenBank/DDBJ whole genome shotgun (WGS) entry which is preliminary data.</text>
</comment>
<evidence type="ECO:0000256" key="3">
    <source>
        <dbReference type="SAM" id="MobiDB-lite"/>
    </source>
</evidence>
<keyword evidence="6" id="KW-1185">Reference proteome</keyword>
<evidence type="ECO:0000313" key="5">
    <source>
        <dbReference type="EMBL" id="RXK35228.1"/>
    </source>
</evidence>
<dbReference type="InterPro" id="IPR000219">
    <property type="entry name" value="DH_dom"/>
</dbReference>
<name>A0A4Q1B8Y8_TREME</name>
<feature type="compositionally biased region" description="Polar residues" evidence="3">
    <location>
        <begin position="148"/>
        <end position="160"/>
    </location>
</feature>
<protein>
    <recommendedName>
        <fullName evidence="4">DH domain-containing protein</fullName>
    </recommendedName>
</protein>
<dbReference type="InterPro" id="IPR035899">
    <property type="entry name" value="DBL_dom_sf"/>
</dbReference>
<dbReference type="Proteomes" id="UP000289152">
    <property type="component" value="Unassembled WGS sequence"/>
</dbReference>
<gene>
    <name evidence="5" type="ORF">M231_07506</name>
</gene>
<feature type="compositionally biased region" description="Low complexity" evidence="3">
    <location>
        <begin position="161"/>
        <end position="175"/>
    </location>
</feature>
<dbReference type="PANTHER" id="PTHR46006">
    <property type="entry name" value="RHO GUANINE NUCLEOTIDE EXCHANGE FACTOR AT 64C, ISOFORM A"/>
    <property type="match status" value="1"/>
</dbReference>
<feature type="region of interest" description="Disordered" evidence="3">
    <location>
        <begin position="785"/>
        <end position="888"/>
    </location>
</feature>
<dbReference type="AlphaFoldDB" id="A0A4Q1B8Y8"/>
<feature type="region of interest" description="Disordered" evidence="3">
    <location>
        <begin position="976"/>
        <end position="1028"/>
    </location>
</feature>
<feature type="compositionally biased region" description="Low complexity" evidence="3">
    <location>
        <begin position="351"/>
        <end position="373"/>
    </location>
</feature>
<dbReference type="Pfam" id="PF00621">
    <property type="entry name" value="RhoGEF"/>
    <property type="match status" value="1"/>
</dbReference>
<feature type="region of interest" description="Disordered" evidence="3">
    <location>
        <begin position="1042"/>
        <end position="1073"/>
    </location>
</feature>
<dbReference type="InParanoid" id="A0A4Q1B8Y8"/>
<feature type="compositionally biased region" description="Polar residues" evidence="3">
    <location>
        <begin position="117"/>
        <end position="132"/>
    </location>
</feature>
<evidence type="ECO:0000313" key="6">
    <source>
        <dbReference type="Proteomes" id="UP000289152"/>
    </source>
</evidence>
<feature type="compositionally biased region" description="Polar residues" evidence="3">
    <location>
        <begin position="810"/>
        <end position="853"/>
    </location>
</feature>
<evidence type="ECO:0000259" key="4">
    <source>
        <dbReference type="PROSITE" id="PS50010"/>
    </source>
</evidence>
<feature type="compositionally biased region" description="Polar residues" evidence="3">
    <location>
        <begin position="1012"/>
        <end position="1028"/>
    </location>
</feature>
<dbReference type="GO" id="GO:0035025">
    <property type="term" value="P:positive regulation of Rho protein signal transduction"/>
    <property type="evidence" value="ECO:0007669"/>
    <property type="project" value="TreeGrafter"/>
</dbReference>
<proteinExistence type="predicted"/>
<feature type="domain" description="DH" evidence="4">
    <location>
        <begin position="257"/>
        <end position="617"/>
    </location>
</feature>
<feature type="region of interest" description="Disordered" evidence="3">
    <location>
        <begin position="95"/>
        <end position="238"/>
    </location>
</feature>
<dbReference type="PANTHER" id="PTHR46006:SF7">
    <property type="entry name" value="DH DOMAIN-CONTAINING PROTEIN"/>
    <property type="match status" value="1"/>
</dbReference>
<dbReference type="InterPro" id="IPR051480">
    <property type="entry name" value="Endocytic_GEF_Adapter"/>
</dbReference>
<dbReference type="PROSITE" id="PS50010">
    <property type="entry name" value="DH_2"/>
    <property type="match status" value="1"/>
</dbReference>
<feature type="compositionally biased region" description="Low complexity" evidence="3">
    <location>
        <begin position="217"/>
        <end position="231"/>
    </location>
</feature>
<feature type="compositionally biased region" description="Low complexity" evidence="3">
    <location>
        <begin position="58"/>
        <end position="73"/>
    </location>
</feature>
<dbReference type="STRING" id="5217.A0A4Q1B8Y8"/>
<feature type="region of interest" description="Disordered" evidence="3">
    <location>
        <begin position="343"/>
        <end position="374"/>
    </location>
</feature>